<dbReference type="EMBL" id="NCKW01002707">
    <property type="protein sequence ID" value="POM77330.1"/>
    <property type="molecule type" value="Genomic_DNA"/>
</dbReference>
<feature type="region of interest" description="Disordered" evidence="1">
    <location>
        <begin position="58"/>
        <end position="77"/>
    </location>
</feature>
<name>A0A2P4YHP5_9STRA</name>
<reference evidence="3 4" key="1">
    <citation type="journal article" date="2017" name="Genome Biol. Evol.">
        <title>Phytophthora megakarya and P. palmivora, closely related causal agents of cacao black pod rot, underwent increases in genome sizes and gene numbers by different mechanisms.</title>
        <authorList>
            <person name="Ali S.S."/>
            <person name="Shao J."/>
            <person name="Lary D.J."/>
            <person name="Kronmiller B."/>
            <person name="Shen D."/>
            <person name="Strem M.D."/>
            <person name="Amoako-Attah I."/>
            <person name="Akrofi A.Y."/>
            <person name="Begoude B.A."/>
            <person name="Ten Hoopen G.M."/>
            <person name="Coulibaly K."/>
            <person name="Kebe B.I."/>
            <person name="Melnick R.L."/>
            <person name="Guiltinan M.J."/>
            <person name="Tyler B.M."/>
            <person name="Meinhardt L.W."/>
            <person name="Bailey B.A."/>
        </authorList>
    </citation>
    <scope>NUCLEOTIDE SEQUENCE [LARGE SCALE GENOMIC DNA]</scope>
    <source>
        <strain evidence="4">sbr112.9</strain>
    </source>
</reference>
<accession>A0A2P4YHP5</accession>
<protein>
    <submittedName>
        <fullName evidence="3">Ubiquitin-specific protease</fullName>
    </submittedName>
</protein>
<keyword evidence="4" id="KW-1185">Reference proteome</keyword>
<dbReference type="GO" id="GO:0004843">
    <property type="term" value="F:cysteine-type deubiquitinase activity"/>
    <property type="evidence" value="ECO:0007669"/>
    <property type="project" value="InterPro"/>
</dbReference>
<dbReference type="AlphaFoldDB" id="A0A2P4YHP5"/>
<dbReference type="GO" id="GO:0006508">
    <property type="term" value="P:proteolysis"/>
    <property type="evidence" value="ECO:0007669"/>
    <property type="project" value="UniProtKB-KW"/>
</dbReference>
<keyword evidence="3" id="KW-0645">Protease</keyword>
<proteinExistence type="predicted"/>
<comment type="caution">
    <text evidence="3">The sequence shown here is derived from an EMBL/GenBank/DDBJ whole genome shotgun (WGS) entry which is preliminary data.</text>
</comment>
<dbReference type="InterPro" id="IPR028889">
    <property type="entry name" value="USP"/>
</dbReference>
<gene>
    <name evidence="3" type="ORF">PHPALM_5298</name>
</gene>
<dbReference type="OrthoDB" id="292964at2759"/>
<evidence type="ECO:0000259" key="2">
    <source>
        <dbReference type="PROSITE" id="PS50235"/>
    </source>
</evidence>
<organism evidence="3 4">
    <name type="scientific">Phytophthora palmivora</name>
    <dbReference type="NCBI Taxonomy" id="4796"/>
    <lineage>
        <taxon>Eukaryota</taxon>
        <taxon>Sar</taxon>
        <taxon>Stramenopiles</taxon>
        <taxon>Oomycota</taxon>
        <taxon>Peronosporomycetes</taxon>
        <taxon>Peronosporales</taxon>
        <taxon>Peronosporaceae</taxon>
        <taxon>Phytophthora</taxon>
    </lineage>
</organism>
<evidence type="ECO:0000256" key="1">
    <source>
        <dbReference type="SAM" id="MobiDB-lite"/>
    </source>
</evidence>
<dbReference type="InterPro" id="IPR038765">
    <property type="entry name" value="Papain-like_cys_pep_sf"/>
</dbReference>
<dbReference type="GO" id="GO:0016579">
    <property type="term" value="P:protein deubiquitination"/>
    <property type="evidence" value="ECO:0007669"/>
    <property type="project" value="InterPro"/>
</dbReference>
<evidence type="ECO:0000313" key="4">
    <source>
        <dbReference type="Proteomes" id="UP000237271"/>
    </source>
</evidence>
<evidence type="ECO:0000313" key="3">
    <source>
        <dbReference type="EMBL" id="POM77330.1"/>
    </source>
</evidence>
<dbReference type="Proteomes" id="UP000237271">
    <property type="component" value="Unassembled WGS sequence"/>
</dbReference>
<feature type="domain" description="USP" evidence="2">
    <location>
        <begin position="1"/>
        <end position="253"/>
    </location>
</feature>
<dbReference type="PANTHER" id="PTHR21646">
    <property type="entry name" value="UBIQUITIN CARBOXYL-TERMINAL HYDROLASE"/>
    <property type="match status" value="1"/>
</dbReference>
<dbReference type="PROSITE" id="PS00973">
    <property type="entry name" value="USP_2"/>
    <property type="match status" value="1"/>
</dbReference>
<dbReference type="InterPro" id="IPR001394">
    <property type="entry name" value="Peptidase_C19_UCH"/>
</dbReference>
<dbReference type="Gene3D" id="3.90.70.10">
    <property type="entry name" value="Cysteine proteinases"/>
    <property type="match status" value="1"/>
</dbReference>
<dbReference type="PROSITE" id="PS50235">
    <property type="entry name" value="USP_3"/>
    <property type="match status" value="1"/>
</dbReference>
<dbReference type="InterPro" id="IPR050185">
    <property type="entry name" value="Ub_carboxyl-term_hydrolase"/>
</dbReference>
<keyword evidence="3" id="KW-0378">Hydrolase</keyword>
<dbReference type="SUPFAM" id="SSF54001">
    <property type="entry name" value="Cysteine proteinases"/>
    <property type="match status" value="1"/>
</dbReference>
<dbReference type="Pfam" id="PF00443">
    <property type="entry name" value="UCH"/>
    <property type="match status" value="1"/>
</dbReference>
<sequence>MDTSPLLQHFSTRSVLALDWADRDEHISRDVRVPDDIPIEVIEAAKTDPDLQADLDAATSVEEKPKDSNAQAAVVDDDSPPMYAVPLIKCMDALMREEAISLEDHWVCESCAVPREGTRLSAIWRLPDLVMIQLKRFQYLENQHKQKVRALVDFPLKGLDFSKWMGHQDEGSSVYDLYAVANHVGGLTRGHYTAYCRYDADFPESSVLFRSNEESGDVQCPELWFRFDDEKVSEIAPGDVVTDAAYVLFYKRRTLSPHNVLRYAL</sequence>
<dbReference type="InterPro" id="IPR018200">
    <property type="entry name" value="USP_CS"/>
</dbReference>